<accession>A0AAV1DBI9</accession>
<evidence type="ECO:0000313" key="2">
    <source>
        <dbReference type="EMBL" id="CAI9105247.1"/>
    </source>
</evidence>
<organism evidence="2 3">
    <name type="scientific">Oldenlandia corymbosa var. corymbosa</name>
    <dbReference type="NCBI Taxonomy" id="529605"/>
    <lineage>
        <taxon>Eukaryota</taxon>
        <taxon>Viridiplantae</taxon>
        <taxon>Streptophyta</taxon>
        <taxon>Embryophyta</taxon>
        <taxon>Tracheophyta</taxon>
        <taxon>Spermatophyta</taxon>
        <taxon>Magnoliopsida</taxon>
        <taxon>eudicotyledons</taxon>
        <taxon>Gunneridae</taxon>
        <taxon>Pentapetalae</taxon>
        <taxon>asterids</taxon>
        <taxon>lamiids</taxon>
        <taxon>Gentianales</taxon>
        <taxon>Rubiaceae</taxon>
        <taxon>Rubioideae</taxon>
        <taxon>Spermacoceae</taxon>
        <taxon>Hedyotis-Oldenlandia complex</taxon>
        <taxon>Oldenlandia</taxon>
    </lineage>
</organism>
<feature type="compositionally biased region" description="Basic and acidic residues" evidence="1">
    <location>
        <begin position="61"/>
        <end position="71"/>
    </location>
</feature>
<dbReference type="EMBL" id="OX459122">
    <property type="protein sequence ID" value="CAI9105247.1"/>
    <property type="molecule type" value="Genomic_DNA"/>
</dbReference>
<sequence>MKEHINESAIAANTKPYFGDNKKKSGNKGENEESVGRGGDIVFGTIGEEIKQEPIELKVDVKKEKKKKTETFEDGNVNGAEGEGVGLQKGDKKKKKDRKEKEVEERFGNLVNKGSEADGDNNSKQLNVEVKEEIDRVAEGSVELSDNKKKKKKKMKAEEKQGG</sequence>
<evidence type="ECO:0000256" key="1">
    <source>
        <dbReference type="SAM" id="MobiDB-lite"/>
    </source>
</evidence>
<feature type="compositionally biased region" description="Basic and acidic residues" evidence="1">
    <location>
        <begin position="20"/>
        <end position="35"/>
    </location>
</feature>
<dbReference type="AlphaFoldDB" id="A0AAV1DBI9"/>
<reference evidence="2" key="1">
    <citation type="submission" date="2023-03" db="EMBL/GenBank/DDBJ databases">
        <authorList>
            <person name="Julca I."/>
        </authorList>
    </citation>
    <scope>NUCLEOTIDE SEQUENCE</scope>
</reference>
<dbReference type="Proteomes" id="UP001161247">
    <property type="component" value="Chromosome 5"/>
</dbReference>
<feature type="region of interest" description="Disordered" evidence="1">
    <location>
        <begin position="61"/>
        <end position="127"/>
    </location>
</feature>
<proteinExistence type="predicted"/>
<feature type="region of interest" description="Disordered" evidence="1">
    <location>
        <begin position="139"/>
        <end position="163"/>
    </location>
</feature>
<keyword evidence="3" id="KW-1185">Reference proteome</keyword>
<protein>
    <submittedName>
        <fullName evidence="2">OLC1v1004131C1</fullName>
    </submittedName>
</protein>
<name>A0AAV1DBI9_OLDCO</name>
<gene>
    <name evidence="2" type="ORF">OLC1_LOCUS13985</name>
</gene>
<evidence type="ECO:0000313" key="3">
    <source>
        <dbReference type="Proteomes" id="UP001161247"/>
    </source>
</evidence>
<feature type="region of interest" description="Disordered" evidence="1">
    <location>
        <begin position="1"/>
        <end position="40"/>
    </location>
</feature>